<organism evidence="1 2">
    <name type="scientific">Breznakibacter xylanolyticus</name>
    <dbReference type="NCBI Taxonomy" id="990"/>
    <lineage>
        <taxon>Bacteria</taxon>
        <taxon>Pseudomonadati</taxon>
        <taxon>Bacteroidota</taxon>
        <taxon>Bacteroidia</taxon>
        <taxon>Marinilabiliales</taxon>
        <taxon>Marinilabiliaceae</taxon>
        <taxon>Breznakibacter</taxon>
    </lineage>
</organism>
<sequence length="412" mass="45076">MRKNILYLAFLAAAFTACDPIEDRDSLSGKLSASDLELTCTPVVVNGKNGNDVVVENNSTILSRWISDRSKIEKAHGTVTFQYIGNREVQFFGLNGDGTDLENNIVEKNVPVRIDTISNIPSDFFDRLSIKKNSDGSIDQTSLPYYFGMASGTAITNSITIEQVVEEGTNLKGNVLKVKCASPVLCDWNWGGMTGEKNHDQLFVTTEGEHVLSLKVTKADGSTETFDLGSYKVEKLTYIPEVFINLFGGVTASSNKTWEWYKDGPCWANGPYLSSTDPNAGWWQNKFADMEGREVGTMTFEFDGFKMSKTVTGGGDDAVLGTTNGTVKIDLSKTLTKDGSSDLWSVGRMYTNGVNVLYGINVNDGNAPYYEYDILKVSKKVLIVAGTKAGTGAYGESWFFKFQVVEAPEAGE</sequence>
<evidence type="ECO:0000313" key="1">
    <source>
        <dbReference type="EMBL" id="PZX16821.1"/>
    </source>
</evidence>
<dbReference type="RefSeq" id="WP_111445318.1">
    <property type="nucleotide sequence ID" value="NZ_QKZK01000011.1"/>
</dbReference>
<keyword evidence="2" id="KW-1185">Reference proteome</keyword>
<name>A0A2W7N9D2_9BACT</name>
<reference evidence="1 2" key="1">
    <citation type="submission" date="2018-06" db="EMBL/GenBank/DDBJ databases">
        <title>Genomic Encyclopedia of Archaeal and Bacterial Type Strains, Phase II (KMG-II): from individual species to whole genera.</title>
        <authorList>
            <person name="Goeker M."/>
        </authorList>
    </citation>
    <scope>NUCLEOTIDE SEQUENCE [LARGE SCALE GENOMIC DNA]</scope>
    <source>
        <strain evidence="1 2">DSM 6779</strain>
    </source>
</reference>
<gene>
    <name evidence="1" type="ORF">LX69_01635</name>
</gene>
<protein>
    <submittedName>
        <fullName evidence="1">Uncharacterized protein</fullName>
    </submittedName>
</protein>
<dbReference type="EMBL" id="QKZK01000011">
    <property type="protein sequence ID" value="PZX16821.1"/>
    <property type="molecule type" value="Genomic_DNA"/>
</dbReference>
<dbReference type="Proteomes" id="UP000249239">
    <property type="component" value="Unassembled WGS sequence"/>
</dbReference>
<dbReference type="OrthoDB" id="646668at2"/>
<proteinExistence type="predicted"/>
<comment type="caution">
    <text evidence="1">The sequence shown here is derived from an EMBL/GenBank/DDBJ whole genome shotgun (WGS) entry which is preliminary data.</text>
</comment>
<accession>A0A2W7N9D2</accession>
<dbReference type="AlphaFoldDB" id="A0A2W7N9D2"/>
<evidence type="ECO:0000313" key="2">
    <source>
        <dbReference type="Proteomes" id="UP000249239"/>
    </source>
</evidence>
<dbReference type="PROSITE" id="PS51257">
    <property type="entry name" value="PROKAR_LIPOPROTEIN"/>
    <property type="match status" value="1"/>
</dbReference>